<dbReference type="KEGG" id="slt:Slit_1473"/>
<dbReference type="PROSITE" id="PS51257">
    <property type="entry name" value="PROKAR_LIPOPROTEIN"/>
    <property type="match status" value="1"/>
</dbReference>
<dbReference type="STRING" id="580332.Slit_1473"/>
<dbReference type="RefSeq" id="WP_013029608.1">
    <property type="nucleotide sequence ID" value="NC_013959.1"/>
</dbReference>
<comment type="subcellular location">
    <subcellularLocation>
        <location evidence="1">Cell outer membrane</location>
        <topology evidence="1">Lipid-anchor</topology>
    </subcellularLocation>
</comment>
<dbReference type="AlphaFoldDB" id="D5CRX4"/>
<reference evidence="6 7" key="1">
    <citation type="submission" date="2010-03" db="EMBL/GenBank/DDBJ databases">
        <title>Complete sequence of Sideroxydans lithotrophicus ES-1.</title>
        <authorList>
            <consortium name="US DOE Joint Genome Institute"/>
            <person name="Lucas S."/>
            <person name="Copeland A."/>
            <person name="Lapidus A."/>
            <person name="Cheng J.-F."/>
            <person name="Bruce D."/>
            <person name="Goodwin L."/>
            <person name="Pitluck S."/>
            <person name="Munk A.C."/>
            <person name="Detter J.C."/>
            <person name="Han C."/>
            <person name="Tapia R."/>
            <person name="Larimer F."/>
            <person name="Land M."/>
            <person name="Hauser L."/>
            <person name="Kyrpides N."/>
            <person name="Ivanova N."/>
            <person name="Emerson D."/>
            <person name="Woyke T."/>
        </authorList>
    </citation>
    <scope>NUCLEOTIDE SEQUENCE [LARGE SCALE GENOMIC DNA]</scope>
    <source>
        <strain evidence="6 7">ES-1</strain>
    </source>
</reference>
<keyword evidence="3" id="KW-0472">Membrane</keyword>
<dbReference type="PANTHER" id="PTHR35603:SF1">
    <property type="entry name" value="OUTER MEMBRANE LIPOPROTEIN SLYB"/>
    <property type="match status" value="1"/>
</dbReference>
<dbReference type="HOGENOM" id="CLU_090265_3_3_4"/>
<dbReference type="EMBL" id="CP001965">
    <property type="protein sequence ID" value="ADE11710.1"/>
    <property type="molecule type" value="Genomic_DNA"/>
</dbReference>
<keyword evidence="7" id="KW-1185">Reference proteome</keyword>
<dbReference type="Proteomes" id="UP000001625">
    <property type="component" value="Chromosome"/>
</dbReference>
<dbReference type="eggNOG" id="COG3133">
    <property type="taxonomic scope" value="Bacteria"/>
</dbReference>
<dbReference type="GO" id="GO:0009279">
    <property type="term" value="C:cell outer membrane"/>
    <property type="evidence" value="ECO:0007669"/>
    <property type="project" value="UniProtKB-SubCell"/>
</dbReference>
<evidence type="ECO:0000256" key="3">
    <source>
        <dbReference type="ARBA" id="ARBA00023136"/>
    </source>
</evidence>
<proteinExistence type="predicted"/>
<evidence type="ECO:0000313" key="6">
    <source>
        <dbReference type="EMBL" id="ADE11710.1"/>
    </source>
</evidence>
<evidence type="ECO:0000256" key="4">
    <source>
        <dbReference type="ARBA" id="ARBA00023139"/>
    </source>
</evidence>
<dbReference type="PANTHER" id="PTHR35603">
    <property type="match status" value="1"/>
</dbReference>
<keyword evidence="4" id="KW-0564">Palmitate</keyword>
<evidence type="ECO:0000256" key="1">
    <source>
        <dbReference type="ARBA" id="ARBA00004459"/>
    </source>
</evidence>
<accession>D5CRX4</accession>
<keyword evidence="5" id="KW-0449">Lipoprotein</keyword>
<dbReference type="OrthoDB" id="5298161at2"/>
<evidence type="ECO:0000256" key="2">
    <source>
        <dbReference type="ARBA" id="ARBA00022729"/>
    </source>
</evidence>
<name>D5CRX4_SIDLE</name>
<evidence type="ECO:0000256" key="5">
    <source>
        <dbReference type="ARBA" id="ARBA00023288"/>
    </source>
</evidence>
<sequence length="152" mass="15575" precursor="true">MNGKFIFLLAAPLLFAGCASEKGGDVYSRDQVQQVQHFKVGTVESVHKVRIEGTQSQVGTTAGAIVGGIAGSGASGGKTGQVAAVLGAVVGGMAGAAAEEGYTREDGNEYSIKLEDGSYISVVQAVSKDIDIKAGDKVRIIENDGVTRVVPF</sequence>
<organism evidence="6 7">
    <name type="scientific">Sideroxydans lithotrophicus (strain ES-1)</name>
    <dbReference type="NCBI Taxonomy" id="580332"/>
    <lineage>
        <taxon>Bacteria</taxon>
        <taxon>Pseudomonadati</taxon>
        <taxon>Pseudomonadota</taxon>
        <taxon>Betaproteobacteria</taxon>
        <taxon>Nitrosomonadales</taxon>
        <taxon>Gallionellaceae</taxon>
        <taxon>Sideroxydans</taxon>
    </lineage>
</organism>
<protein>
    <submittedName>
        <fullName evidence="6">17 kDa surface antigen</fullName>
    </submittedName>
</protein>
<evidence type="ECO:0000313" key="7">
    <source>
        <dbReference type="Proteomes" id="UP000001625"/>
    </source>
</evidence>
<keyword evidence="2" id="KW-0732">Signal</keyword>
<dbReference type="InterPro" id="IPR051407">
    <property type="entry name" value="Bact_OM_lipoprot/Surf_antigen"/>
</dbReference>
<gene>
    <name evidence="6" type="ordered locus">Slit_1473</name>
</gene>